<proteinExistence type="predicted"/>
<evidence type="ECO:0000313" key="1">
    <source>
        <dbReference type="EMBL" id="QEC57102.1"/>
    </source>
</evidence>
<dbReference type="Proteomes" id="UP000321204">
    <property type="component" value="Chromosome"/>
</dbReference>
<organism evidence="1 2">
    <name type="scientific">Flavisolibacter ginsenosidimutans</name>
    <dbReference type="NCBI Taxonomy" id="661481"/>
    <lineage>
        <taxon>Bacteria</taxon>
        <taxon>Pseudomonadati</taxon>
        <taxon>Bacteroidota</taxon>
        <taxon>Chitinophagia</taxon>
        <taxon>Chitinophagales</taxon>
        <taxon>Chitinophagaceae</taxon>
        <taxon>Flavisolibacter</taxon>
    </lineage>
</organism>
<dbReference type="EMBL" id="CP042433">
    <property type="protein sequence ID" value="QEC57102.1"/>
    <property type="molecule type" value="Genomic_DNA"/>
</dbReference>
<evidence type="ECO:0000313" key="2">
    <source>
        <dbReference type="Proteomes" id="UP000321204"/>
    </source>
</evidence>
<gene>
    <name evidence="1" type="ORF">FSB75_14720</name>
</gene>
<name>A0A5B8UL48_9BACT</name>
<dbReference type="AlphaFoldDB" id="A0A5B8UL48"/>
<sequence>MTRKEKILDDDVEKIISKIKKDFFKPVNAYKTTIFLCGGALDKANVRTEVANAFSDWWSIMEYDVIYPEDIFDELLYNPQGKDLLSLENLLAESVDVILIVPESPGSFAELGAFANTESLRSKIICLVDEKYKKDKSFINQGPIKLVKKANKNSVIYLDYSSLSKSFKEIKSAIKRIKLTSTKIEDKINLLHLEHFLLPIIYLFDIITKERLIDFVSKANDDKVNSVQATTIALTILSKKKLIELTPNGYKLTVSGLEKFINLRKTKDRIKTHNETIALDNLRLEIMNLNYRNKKLKV</sequence>
<keyword evidence="2" id="KW-1185">Reference proteome</keyword>
<dbReference type="OrthoDB" id="230260at2"/>
<accession>A0A5B8UL48</accession>
<evidence type="ECO:0008006" key="3">
    <source>
        <dbReference type="Google" id="ProtNLM"/>
    </source>
</evidence>
<dbReference type="NCBIfam" id="NF038232">
    <property type="entry name" value="STM3845_fam"/>
    <property type="match status" value="1"/>
</dbReference>
<protein>
    <recommendedName>
        <fullName evidence="3">UDP-3-O-(3-hydroxymyristoyl)glucosamine N-acyltransferase</fullName>
    </recommendedName>
</protein>
<dbReference type="KEGG" id="fgg:FSB75_14720"/>
<dbReference type="InterPro" id="IPR049725">
    <property type="entry name" value="STM3845-like"/>
</dbReference>
<reference evidence="1 2" key="1">
    <citation type="journal article" date="2015" name="Int. J. Syst. Evol. Microbiol.">
        <title>Flavisolibacter ginsenosidimutans sp. nov., with ginsenoside-converting activity isolated from soil used for cultivating ginseng.</title>
        <authorList>
            <person name="Zhao Y."/>
            <person name="Liu Q."/>
            <person name="Kang M.S."/>
            <person name="Jin F."/>
            <person name="Yu H."/>
            <person name="Im W.T."/>
        </authorList>
    </citation>
    <scope>NUCLEOTIDE SEQUENCE [LARGE SCALE GENOMIC DNA]</scope>
    <source>
        <strain evidence="1 2">Gsoil 636</strain>
    </source>
</reference>
<dbReference type="RefSeq" id="WP_146789043.1">
    <property type="nucleotide sequence ID" value="NZ_BAABIO010000003.1"/>
</dbReference>